<dbReference type="GO" id="GO:0046872">
    <property type="term" value="F:metal ion binding"/>
    <property type="evidence" value="ECO:0007669"/>
    <property type="project" value="UniProtKB-KW"/>
</dbReference>
<dbReference type="AlphaFoldDB" id="A0A381NM72"/>
<dbReference type="InterPro" id="IPR017941">
    <property type="entry name" value="Rieske_2Fe-2S"/>
</dbReference>
<dbReference type="InterPro" id="IPR050584">
    <property type="entry name" value="Cholesterol_7-desaturase"/>
</dbReference>
<evidence type="ECO:0000259" key="6">
    <source>
        <dbReference type="PROSITE" id="PS51296"/>
    </source>
</evidence>
<dbReference type="PROSITE" id="PS51296">
    <property type="entry name" value="RIESKE"/>
    <property type="match status" value="1"/>
</dbReference>
<keyword evidence="4" id="KW-0408">Iron</keyword>
<evidence type="ECO:0000256" key="5">
    <source>
        <dbReference type="ARBA" id="ARBA00023014"/>
    </source>
</evidence>
<evidence type="ECO:0000256" key="2">
    <source>
        <dbReference type="ARBA" id="ARBA00022723"/>
    </source>
</evidence>
<keyword evidence="5" id="KW-0411">Iron-sulfur</keyword>
<sequence length="149" mass="16497">MPHSEDGVSYRARVSDADYVPPFPKGWYVVADTEEVPGPEMVAFNAFGRDLVLGRDADGAVRATQDLCPHVGGLFSQGGRITDDCIVCPFHGWTFGPDGRCVEIPAGDPIPERAKVRMWAVREREGHIEVFHCRRGQAPDPDAEVHDRR</sequence>
<dbReference type="PANTHER" id="PTHR21266:SF60">
    <property type="entry name" value="3-KETOSTEROID-9-ALPHA-MONOOXYGENASE, OXYGENASE COMPONENT"/>
    <property type="match status" value="1"/>
</dbReference>
<evidence type="ECO:0000256" key="3">
    <source>
        <dbReference type="ARBA" id="ARBA00023002"/>
    </source>
</evidence>
<accession>A0A381NM72</accession>
<dbReference type="GO" id="GO:0051537">
    <property type="term" value="F:2 iron, 2 sulfur cluster binding"/>
    <property type="evidence" value="ECO:0007669"/>
    <property type="project" value="UniProtKB-KW"/>
</dbReference>
<dbReference type="Gene3D" id="2.102.10.10">
    <property type="entry name" value="Rieske [2Fe-2S] iron-sulphur domain"/>
    <property type="match status" value="1"/>
</dbReference>
<dbReference type="SUPFAM" id="SSF50022">
    <property type="entry name" value="ISP domain"/>
    <property type="match status" value="1"/>
</dbReference>
<dbReference type="EMBL" id="UINC01000456">
    <property type="protein sequence ID" value="SUZ55712.1"/>
    <property type="molecule type" value="Genomic_DNA"/>
</dbReference>
<keyword evidence="3" id="KW-0560">Oxidoreductase</keyword>
<evidence type="ECO:0000313" key="7">
    <source>
        <dbReference type="EMBL" id="SUZ55712.1"/>
    </source>
</evidence>
<evidence type="ECO:0000256" key="1">
    <source>
        <dbReference type="ARBA" id="ARBA00022714"/>
    </source>
</evidence>
<dbReference type="PANTHER" id="PTHR21266">
    <property type="entry name" value="IRON-SULFUR DOMAIN CONTAINING PROTEIN"/>
    <property type="match status" value="1"/>
</dbReference>
<proteinExistence type="predicted"/>
<dbReference type="GO" id="GO:0016491">
    <property type="term" value="F:oxidoreductase activity"/>
    <property type="evidence" value="ECO:0007669"/>
    <property type="project" value="UniProtKB-KW"/>
</dbReference>
<evidence type="ECO:0000256" key="4">
    <source>
        <dbReference type="ARBA" id="ARBA00023004"/>
    </source>
</evidence>
<dbReference type="InterPro" id="IPR036922">
    <property type="entry name" value="Rieske_2Fe-2S_sf"/>
</dbReference>
<organism evidence="7">
    <name type="scientific">marine metagenome</name>
    <dbReference type="NCBI Taxonomy" id="408172"/>
    <lineage>
        <taxon>unclassified sequences</taxon>
        <taxon>metagenomes</taxon>
        <taxon>ecological metagenomes</taxon>
    </lineage>
</organism>
<dbReference type="Pfam" id="PF00355">
    <property type="entry name" value="Rieske"/>
    <property type="match status" value="1"/>
</dbReference>
<feature type="domain" description="Rieske" evidence="6">
    <location>
        <begin position="27"/>
        <end position="130"/>
    </location>
</feature>
<reference evidence="7" key="1">
    <citation type="submission" date="2018-05" db="EMBL/GenBank/DDBJ databases">
        <authorList>
            <person name="Lanie J.A."/>
            <person name="Ng W.-L."/>
            <person name="Kazmierczak K.M."/>
            <person name="Andrzejewski T.M."/>
            <person name="Davidsen T.M."/>
            <person name="Wayne K.J."/>
            <person name="Tettelin H."/>
            <person name="Glass J.I."/>
            <person name="Rusch D."/>
            <person name="Podicherti R."/>
            <person name="Tsui H.-C.T."/>
            <person name="Winkler M.E."/>
        </authorList>
    </citation>
    <scope>NUCLEOTIDE SEQUENCE</scope>
</reference>
<keyword evidence="1" id="KW-0001">2Fe-2S</keyword>
<dbReference type="CDD" id="cd03469">
    <property type="entry name" value="Rieske_RO_Alpha_N"/>
    <property type="match status" value="1"/>
</dbReference>
<keyword evidence="2" id="KW-0479">Metal-binding</keyword>
<protein>
    <recommendedName>
        <fullName evidence="6">Rieske domain-containing protein</fullName>
    </recommendedName>
</protein>
<gene>
    <name evidence="7" type="ORF">METZ01_LOCUS8566</name>
</gene>
<name>A0A381NM72_9ZZZZ</name>